<evidence type="ECO:0000256" key="5">
    <source>
        <dbReference type="ARBA" id="ARBA00022704"/>
    </source>
</evidence>
<evidence type="ECO:0000259" key="10">
    <source>
        <dbReference type="Pfam" id="PF00031"/>
    </source>
</evidence>
<feature type="region of interest" description="Disordered" evidence="9">
    <location>
        <begin position="76"/>
        <end position="103"/>
    </location>
</feature>
<reference evidence="11" key="1">
    <citation type="submission" date="2011-07" db="EMBL/GenBank/DDBJ databases">
        <title>Characterization of cystatin in Epinephelus bruneus.</title>
        <authorList>
            <person name="Harikrishnan R."/>
            <person name="Kim J.-S."/>
            <person name="Heo M.-S."/>
        </authorList>
    </citation>
    <scope>NUCLEOTIDE SEQUENCE</scope>
</reference>
<keyword evidence="6" id="KW-0391">Immunity</keyword>
<keyword evidence="3" id="KW-0963">Cytoplasm</keyword>
<dbReference type="Gene3D" id="3.10.450.10">
    <property type="match status" value="1"/>
</dbReference>
<feature type="domain" description="Cystatin" evidence="10">
    <location>
        <begin position="6"/>
        <end position="66"/>
    </location>
</feature>
<protein>
    <recommendedName>
        <fullName evidence="7">Cystatin-B</fullName>
    </recommendedName>
    <alternativeName>
        <fullName evidence="8">Stefin-B</fullName>
    </alternativeName>
</protein>
<dbReference type="InterPro" id="IPR046350">
    <property type="entry name" value="Cystatin_sf"/>
</dbReference>
<proteinExistence type="evidence at transcript level"/>
<evidence type="ECO:0000256" key="6">
    <source>
        <dbReference type="ARBA" id="ARBA00022859"/>
    </source>
</evidence>
<dbReference type="PANTHER" id="PTHR11414:SF21">
    <property type="entry name" value="CYSTATIN 14A, TANDEM DUPLICATE 1-RELATED"/>
    <property type="match status" value="1"/>
</dbReference>
<evidence type="ECO:0000256" key="2">
    <source>
        <dbReference type="ARBA" id="ARBA00009403"/>
    </source>
</evidence>
<evidence type="ECO:0000256" key="9">
    <source>
        <dbReference type="SAM" id="MobiDB-lite"/>
    </source>
</evidence>
<dbReference type="GO" id="GO:0005829">
    <property type="term" value="C:cytosol"/>
    <property type="evidence" value="ECO:0007669"/>
    <property type="project" value="TreeGrafter"/>
</dbReference>
<feature type="non-terminal residue" evidence="11">
    <location>
        <position position="103"/>
    </location>
</feature>
<dbReference type="FunFam" id="3.10.450.10:FF:000001">
    <property type="entry name" value="Cystatin-A"/>
    <property type="match status" value="1"/>
</dbReference>
<dbReference type="PANTHER" id="PTHR11414">
    <property type="entry name" value="CYSTATIN FAMILY MEMBER"/>
    <property type="match status" value="1"/>
</dbReference>
<dbReference type="Pfam" id="PF00031">
    <property type="entry name" value="Cystatin"/>
    <property type="match status" value="1"/>
</dbReference>
<evidence type="ECO:0000256" key="7">
    <source>
        <dbReference type="ARBA" id="ARBA00040677"/>
    </source>
</evidence>
<evidence type="ECO:0000256" key="8">
    <source>
        <dbReference type="ARBA" id="ARBA00041437"/>
    </source>
</evidence>
<dbReference type="GO" id="GO:0071220">
    <property type="term" value="P:cellular response to bacterial lipoprotein"/>
    <property type="evidence" value="ECO:0007669"/>
    <property type="project" value="UniProtKB-ARBA"/>
</dbReference>
<organism evidence="11">
    <name type="scientific">Epinephelus bruneus</name>
    <name type="common">Longtooth grouper</name>
    <dbReference type="NCBI Taxonomy" id="323802"/>
    <lineage>
        <taxon>Eukaryota</taxon>
        <taxon>Metazoa</taxon>
        <taxon>Chordata</taxon>
        <taxon>Craniata</taxon>
        <taxon>Vertebrata</taxon>
        <taxon>Euteleostomi</taxon>
        <taxon>Actinopterygii</taxon>
        <taxon>Neopterygii</taxon>
        <taxon>Teleostei</taxon>
        <taxon>Neoteleostei</taxon>
        <taxon>Acanthomorphata</taxon>
        <taxon>Eupercaria</taxon>
        <taxon>Perciformes</taxon>
        <taxon>Serranoidei</taxon>
        <taxon>Serranidae</taxon>
        <taxon>Epinephelinae</taxon>
        <taxon>Epinephelini</taxon>
        <taxon>Epinephelus</taxon>
    </lineage>
</organism>
<dbReference type="EMBL" id="JN216903">
    <property type="protein sequence ID" value="AEM37648.1"/>
    <property type="molecule type" value="mRNA"/>
</dbReference>
<evidence type="ECO:0000256" key="3">
    <source>
        <dbReference type="ARBA" id="ARBA00022490"/>
    </source>
</evidence>
<keyword evidence="5" id="KW-0789">Thiol protease inhibitor</keyword>
<keyword evidence="4" id="KW-0646">Protease inhibitor</keyword>
<dbReference type="InterPro" id="IPR001713">
    <property type="entry name" value="Prot_inh_stefin"/>
</dbReference>
<dbReference type="AlphaFoldDB" id="G1FKE5"/>
<sequence>MATDMGGWSETMDATEETQKICYQVKGQVEKQTGESYREFKAVKYRNLHLMGGTHYLIKVHVGADYDHLTVVQGAGTQFPTPPSLRGVKQHKTKDDPLEPFTN</sequence>
<dbReference type="InterPro" id="IPR000010">
    <property type="entry name" value="Cystatin_dom"/>
</dbReference>
<evidence type="ECO:0000256" key="4">
    <source>
        <dbReference type="ARBA" id="ARBA00022690"/>
    </source>
</evidence>
<comment type="similarity">
    <text evidence="2">Belongs to the cystatin family.</text>
</comment>
<comment type="subcellular location">
    <subcellularLocation>
        <location evidence="1">Cytoplasm</location>
    </subcellularLocation>
</comment>
<dbReference type="GO" id="GO:0002376">
    <property type="term" value="P:immune system process"/>
    <property type="evidence" value="ECO:0007669"/>
    <property type="project" value="UniProtKB-KW"/>
</dbReference>
<dbReference type="GO" id="GO:0004869">
    <property type="term" value="F:cysteine-type endopeptidase inhibitor activity"/>
    <property type="evidence" value="ECO:0007669"/>
    <property type="project" value="UniProtKB-KW"/>
</dbReference>
<accession>G1FKE5</accession>
<evidence type="ECO:0000256" key="1">
    <source>
        <dbReference type="ARBA" id="ARBA00004496"/>
    </source>
</evidence>
<dbReference type="PRINTS" id="PR00295">
    <property type="entry name" value="STEFINA"/>
</dbReference>
<name>G1FKE5_EPIBR</name>
<evidence type="ECO:0000313" key="11">
    <source>
        <dbReference type="EMBL" id="AEM37648.1"/>
    </source>
</evidence>
<dbReference type="SUPFAM" id="SSF54403">
    <property type="entry name" value="Cystatin/monellin"/>
    <property type="match status" value="1"/>
</dbReference>